<reference evidence="1" key="1">
    <citation type="submission" date="2018-05" db="EMBL/GenBank/DDBJ databases">
        <title>Draft genome of Mucuna pruriens seed.</title>
        <authorList>
            <person name="Nnadi N.E."/>
            <person name="Vos R."/>
            <person name="Hasami M.H."/>
            <person name="Devisetty U.K."/>
            <person name="Aguiy J.C."/>
        </authorList>
    </citation>
    <scope>NUCLEOTIDE SEQUENCE [LARGE SCALE GENOMIC DNA]</scope>
    <source>
        <strain evidence="1">JCA_2017</strain>
    </source>
</reference>
<protein>
    <submittedName>
        <fullName evidence="1">Uncharacterized protein</fullName>
    </submittedName>
</protein>
<evidence type="ECO:0000313" key="2">
    <source>
        <dbReference type="Proteomes" id="UP000257109"/>
    </source>
</evidence>
<comment type="caution">
    <text evidence="1">The sequence shown here is derived from an EMBL/GenBank/DDBJ whole genome shotgun (WGS) entry which is preliminary data.</text>
</comment>
<organism evidence="1 2">
    <name type="scientific">Mucuna pruriens</name>
    <name type="common">Velvet bean</name>
    <name type="synonym">Dolichos pruriens</name>
    <dbReference type="NCBI Taxonomy" id="157652"/>
    <lineage>
        <taxon>Eukaryota</taxon>
        <taxon>Viridiplantae</taxon>
        <taxon>Streptophyta</taxon>
        <taxon>Embryophyta</taxon>
        <taxon>Tracheophyta</taxon>
        <taxon>Spermatophyta</taxon>
        <taxon>Magnoliopsida</taxon>
        <taxon>eudicotyledons</taxon>
        <taxon>Gunneridae</taxon>
        <taxon>Pentapetalae</taxon>
        <taxon>rosids</taxon>
        <taxon>fabids</taxon>
        <taxon>Fabales</taxon>
        <taxon>Fabaceae</taxon>
        <taxon>Papilionoideae</taxon>
        <taxon>50 kb inversion clade</taxon>
        <taxon>NPAAA clade</taxon>
        <taxon>indigoferoid/millettioid clade</taxon>
        <taxon>Phaseoleae</taxon>
        <taxon>Mucuna</taxon>
    </lineage>
</organism>
<dbReference type="Proteomes" id="UP000257109">
    <property type="component" value="Unassembled WGS sequence"/>
</dbReference>
<proteinExistence type="predicted"/>
<dbReference type="AlphaFoldDB" id="A0A371IGW6"/>
<gene>
    <name evidence="1" type="ORF">CR513_00650</name>
</gene>
<name>A0A371IGW6_MUCPR</name>
<sequence>MMILWKSTMILVEIDLEEPKRGPQSDPKYDLFKMEDHESVDQMFGRFQTIINNLRHWRAQVTTLKAFKDLKKLPMKELLGTLKIH</sequence>
<keyword evidence="2" id="KW-1185">Reference proteome</keyword>
<dbReference type="EMBL" id="QJKJ01000096">
    <property type="protein sequence ID" value="RDY14299.1"/>
    <property type="molecule type" value="Genomic_DNA"/>
</dbReference>
<feature type="non-terminal residue" evidence="1">
    <location>
        <position position="1"/>
    </location>
</feature>
<accession>A0A371IGW6</accession>
<evidence type="ECO:0000313" key="1">
    <source>
        <dbReference type="EMBL" id="RDY14299.1"/>
    </source>
</evidence>